<dbReference type="GO" id="GO:0016791">
    <property type="term" value="F:phosphatase activity"/>
    <property type="evidence" value="ECO:0000318"/>
    <property type="project" value="GO_Central"/>
</dbReference>
<dbReference type="FunFam" id="3.40.50.10880:FF:000002">
    <property type="entry name" value="Acidic residue methyltransferase 1"/>
    <property type="match status" value="1"/>
</dbReference>
<evidence type="ECO:0000313" key="16">
    <source>
        <dbReference type="Ensembl" id="ENSMODP00000039362.2"/>
    </source>
</evidence>
<evidence type="ECO:0000256" key="5">
    <source>
        <dbReference type="ARBA" id="ARBA00022603"/>
    </source>
</evidence>
<feature type="signal peptide" evidence="14">
    <location>
        <begin position="1"/>
        <end position="17"/>
    </location>
</feature>
<evidence type="ECO:0000256" key="12">
    <source>
        <dbReference type="ARBA" id="ARBA00048809"/>
    </source>
</evidence>
<reference evidence="16 17" key="1">
    <citation type="journal article" date="2007" name="Nature">
        <title>Genome of the marsupial Monodelphis domestica reveals innovation in non-coding sequences.</title>
        <authorList>
            <person name="Mikkelsen T.S."/>
            <person name="Wakefield M.J."/>
            <person name="Aken B."/>
            <person name="Amemiya C.T."/>
            <person name="Chang J.L."/>
            <person name="Duke S."/>
            <person name="Garber M."/>
            <person name="Gentles A.J."/>
            <person name="Goodstadt L."/>
            <person name="Heger A."/>
            <person name="Jurka J."/>
            <person name="Kamal M."/>
            <person name="Mauceli E."/>
            <person name="Searle S.M."/>
            <person name="Sharpe T."/>
            <person name="Baker M.L."/>
            <person name="Batzer M.A."/>
            <person name="Benos P.V."/>
            <person name="Belov K."/>
            <person name="Clamp M."/>
            <person name="Cook A."/>
            <person name="Cuff J."/>
            <person name="Das R."/>
            <person name="Davidow L."/>
            <person name="Deakin J.E."/>
            <person name="Fazzari M.J."/>
            <person name="Glass J.L."/>
            <person name="Grabherr M."/>
            <person name="Greally J.M."/>
            <person name="Gu W."/>
            <person name="Hore T.A."/>
            <person name="Huttley G.A."/>
            <person name="Kleber M."/>
            <person name="Jirtle R.L."/>
            <person name="Koina E."/>
            <person name="Lee J.T."/>
            <person name="Mahony S."/>
            <person name="Marra M.A."/>
            <person name="Miller R.D."/>
            <person name="Nicholls R.D."/>
            <person name="Oda M."/>
            <person name="Papenfuss A.T."/>
            <person name="Parra Z.E."/>
            <person name="Pollock D.D."/>
            <person name="Ray D.A."/>
            <person name="Schein J.E."/>
            <person name="Speed T.P."/>
            <person name="Thompson K."/>
            <person name="VandeBerg J.L."/>
            <person name="Wade C.M."/>
            <person name="Walker J.A."/>
            <person name="Waters P.D."/>
            <person name="Webber C."/>
            <person name="Weidman J.R."/>
            <person name="Xie X."/>
            <person name="Zody M.C."/>
            <person name="Baldwin J."/>
            <person name="Abdouelleil A."/>
            <person name="Abdulkadir J."/>
            <person name="Abebe A."/>
            <person name="Abera B."/>
            <person name="Abreu J."/>
            <person name="Acer S.C."/>
            <person name="Aftuck L."/>
            <person name="Alexander A."/>
            <person name="An P."/>
            <person name="Anderson E."/>
            <person name="Anderson S."/>
            <person name="Arachi H."/>
            <person name="Azer M."/>
            <person name="Bachantsang P."/>
            <person name="Barry A."/>
            <person name="Bayul T."/>
            <person name="Berlin A."/>
            <person name="Bessette D."/>
            <person name="Bloom T."/>
            <person name="Bloom T."/>
            <person name="Boguslavskiy L."/>
            <person name="Bonnet C."/>
            <person name="Boukhgalter B."/>
            <person name="Bourzgui I."/>
            <person name="Brown A."/>
            <person name="Cahill P."/>
            <person name="Channer S."/>
            <person name="Cheshatsang Y."/>
            <person name="Chuda L."/>
            <person name="Citroen M."/>
            <person name="Collymore A."/>
            <person name="Cooke P."/>
            <person name="Costello M."/>
            <person name="D'Aco K."/>
            <person name="Daza R."/>
            <person name="De Haan G."/>
            <person name="DeGray S."/>
            <person name="DeMaso C."/>
            <person name="Dhargay N."/>
            <person name="Dooley K."/>
            <person name="Dooley E."/>
            <person name="Doricent M."/>
            <person name="Dorje P."/>
            <person name="Dorjee K."/>
            <person name="Dupes A."/>
            <person name="Elong R."/>
            <person name="Falk J."/>
            <person name="Farina A."/>
            <person name="Faro S."/>
            <person name="Ferguson D."/>
            <person name="Fisher S."/>
            <person name="Foley C.D."/>
            <person name="Franke A."/>
            <person name="Friedrich D."/>
            <person name="Gadbois L."/>
            <person name="Gearin G."/>
            <person name="Gearin C.R."/>
            <person name="Giannoukos G."/>
            <person name="Goode T."/>
            <person name="Graham J."/>
            <person name="Grandbois E."/>
            <person name="Grewal S."/>
            <person name="Gyaltsen K."/>
            <person name="Hafez N."/>
            <person name="Hagos B."/>
            <person name="Hall J."/>
            <person name="Henson C."/>
            <person name="Hollinger A."/>
            <person name="Honan T."/>
            <person name="Huard M.D."/>
            <person name="Hughes L."/>
            <person name="Hurhula B."/>
            <person name="Husby M.E."/>
            <person name="Kamat A."/>
            <person name="Kanga B."/>
            <person name="Kashin S."/>
            <person name="Khazanovich D."/>
            <person name="Kisner P."/>
            <person name="Lance K."/>
            <person name="Lara M."/>
            <person name="Lee W."/>
            <person name="Lennon N."/>
            <person name="Letendre F."/>
            <person name="LeVine R."/>
            <person name="Lipovsky A."/>
            <person name="Liu X."/>
            <person name="Liu J."/>
            <person name="Liu S."/>
            <person name="Lokyitsang T."/>
            <person name="Lokyitsang Y."/>
            <person name="Lubonja R."/>
            <person name="Lui A."/>
            <person name="MacDonald P."/>
            <person name="Magnisalis V."/>
            <person name="Maru K."/>
            <person name="Matthews C."/>
            <person name="McCusker W."/>
            <person name="McDonough S."/>
            <person name="Mehta T."/>
            <person name="Meldrim J."/>
            <person name="Meneus L."/>
            <person name="Mihai O."/>
            <person name="Mihalev A."/>
            <person name="Mihova T."/>
            <person name="Mittelman R."/>
            <person name="Mlenga V."/>
            <person name="Montmayeur A."/>
            <person name="Mulrain L."/>
            <person name="Navidi A."/>
            <person name="Naylor J."/>
            <person name="Negash T."/>
            <person name="Nguyen T."/>
            <person name="Nguyen N."/>
            <person name="Nicol R."/>
            <person name="Norbu C."/>
            <person name="Norbu N."/>
            <person name="Novod N."/>
            <person name="O'Neill B."/>
            <person name="Osman S."/>
            <person name="Markiewicz E."/>
            <person name="Oyono O.L."/>
            <person name="Patti C."/>
            <person name="Phunkhang P."/>
            <person name="Pierre F."/>
            <person name="Priest M."/>
            <person name="Raghuraman S."/>
            <person name="Rege F."/>
            <person name="Reyes R."/>
            <person name="Rise C."/>
            <person name="Rogov P."/>
            <person name="Ross K."/>
            <person name="Ryan E."/>
            <person name="Settipalli S."/>
            <person name="Shea T."/>
            <person name="Sherpa N."/>
            <person name="Shi L."/>
            <person name="Shih D."/>
            <person name="Sparrow T."/>
            <person name="Spaulding J."/>
            <person name="Stalker J."/>
            <person name="Stange-Thomann N."/>
            <person name="Stavropoulos S."/>
            <person name="Stone C."/>
            <person name="Strader C."/>
            <person name="Tesfaye S."/>
            <person name="Thomson T."/>
            <person name="Thoulutsang Y."/>
            <person name="Thoulutsang D."/>
            <person name="Topham K."/>
            <person name="Topping I."/>
            <person name="Tsamla T."/>
            <person name="Vassiliev H."/>
            <person name="Vo A."/>
            <person name="Wangchuk T."/>
            <person name="Wangdi T."/>
            <person name="Weiand M."/>
            <person name="Wilkinson J."/>
            <person name="Wilson A."/>
            <person name="Yadav S."/>
            <person name="Young G."/>
            <person name="Yu Q."/>
            <person name="Zembek L."/>
            <person name="Zhong D."/>
            <person name="Zimmer A."/>
            <person name="Zwirko Z."/>
            <person name="Jaffe D.B."/>
            <person name="Alvarez P."/>
            <person name="Brockman W."/>
            <person name="Butler J."/>
            <person name="Chin C."/>
            <person name="Gnerre S."/>
            <person name="MacCallum I."/>
            <person name="Graves J.A."/>
            <person name="Ponting C.P."/>
            <person name="Breen M."/>
            <person name="Samollow P.B."/>
            <person name="Lander E.S."/>
            <person name="Lindblad-Toh K."/>
        </authorList>
    </citation>
    <scope>NUCLEOTIDE SEQUENCE [LARGE SCALE GENOMIC DNA]</scope>
</reference>
<comment type="similarity">
    <text evidence="3 13">Belongs to the damage-control phosphatase family. Sugar phosphate phosphatase III subfamily.</text>
</comment>
<dbReference type="Gene3D" id="1.20.930.60">
    <property type="match status" value="1"/>
</dbReference>
<dbReference type="STRING" id="13616.ENSMODP00000039362"/>
<dbReference type="GO" id="GO:0032259">
    <property type="term" value="P:methylation"/>
    <property type="evidence" value="ECO:0007669"/>
    <property type="project" value="UniProtKB-KW"/>
</dbReference>
<dbReference type="HOGENOM" id="CLU_030117_0_0_1"/>
<dbReference type="Gene3D" id="3.40.50.10880">
    <property type="entry name" value="Uncharacterised protein PF01937, DUF89, domain 3"/>
    <property type="match status" value="1"/>
</dbReference>
<keyword evidence="9 13" id="KW-0378">Hydrolase</keyword>
<dbReference type="InterPro" id="IPR039763">
    <property type="entry name" value="ARMT1"/>
</dbReference>
<evidence type="ECO:0000256" key="4">
    <source>
        <dbReference type="ARBA" id="ARBA00022596"/>
    </source>
</evidence>
<dbReference type="EC" id="3.1.3.-" evidence="13"/>
<keyword evidence="14" id="KW-0732">Signal</keyword>
<feature type="domain" description="Damage-control phosphatase ARMT1-like metal-binding" evidence="15">
    <location>
        <begin position="21"/>
        <end position="379"/>
    </location>
</feature>
<evidence type="ECO:0000256" key="13">
    <source>
        <dbReference type="RuleBase" id="RU367030"/>
    </source>
</evidence>
<comment type="cofactor">
    <cofactor evidence="13">
        <name>Mn(2+)</name>
        <dbReference type="ChEBI" id="CHEBI:29035"/>
    </cofactor>
    <cofactor evidence="13">
        <name>Ni(2+)</name>
        <dbReference type="ChEBI" id="CHEBI:49786"/>
    </cofactor>
</comment>
<comment type="catalytic activity">
    <reaction evidence="12 13">
        <text>beta-D-fructose 6-phosphate = dihydroxyacetone + D-glyceraldehyde 3-phosphate</text>
        <dbReference type="Rhea" id="RHEA:28002"/>
        <dbReference type="ChEBI" id="CHEBI:16016"/>
        <dbReference type="ChEBI" id="CHEBI:57634"/>
        <dbReference type="ChEBI" id="CHEBI:59776"/>
    </reaction>
</comment>
<accession>K7E0R1</accession>
<dbReference type="EC" id="2.1.1.-" evidence="13"/>
<dbReference type="SUPFAM" id="SSF111321">
    <property type="entry name" value="AF1104-like"/>
    <property type="match status" value="1"/>
</dbReference>
<dbReference type="PANTHER" id="PTHR12260:SF6">
    <property type="entry name" value="DAMAGE-CONTROL PHOSPHATASE ARMT1"/>
    <property type="match status" value="1"/>
</dbReference>
<evidence type="ECO:0000256" key="7">
    <source>
        <dbReference type="ARBA" id="ARBA00022691"/>
    </source>
</evidence>
<dbReference type="GeneTree" id="ENSGT00530000064023"/>
<evidence type="ECO:0000256" key="1">
    <source>
        <dbReference type="ARBA" id="ARBA00000807"/>
    </source>
</evidence>
<evidence type="ECO:0000256" key="14">
    <source>
        <dbReference type="SAM" id="SignalP"/>
    </source>
</evidence>
<keyword evidence="4" id="KW-0533">Nickel</keyword>
<feature type="chain" id="PRO_5023929649" description="Sugar phosphate phosphatase" evidence="14">
    <location>
        <begin position="18"/>
        <end position="402"/>
    </location>
</feature>
<dbReference type="GO" id="GO:0006974">
    <property type="term" value="P:DNA damage response"/>
    <property type="evidence" value="ECO:0000318"/>
    <property type="project" value="GO_Central"/>
</dbReference>
<evidence type="ECO:0000259" key="15">
    <source>
        <dbReference type="Pfam" id="PF01937"/>
    </source>
</evidence>
<dbReference type="InParanoid" id="K7E0R1"/>
<gene>
    <name evidence="16" type="primary">ARMT1</name>
</gene>
<dbReference type="OMA" id="FSTCWLY"/>
<evidence type="ECO:0000256" key="9">
    <source>
        <dbReference type="ARBA" id="ARBA00022801"/>
    </source>
</evidence>
<keyword evidence="7" id="KW-0949">S-adenosyl-L-methionine</keyword>
<proteinExistence type="inferred from homology"/>
<protein>
    <recommendedName>
        <fullName evidence="13">Sugar phosphate phosphatase</fullName>
        <ecNumber evidence="13">2.1.1.-</ecNumber>
        <ecNumber evidence="13">3.1.3.-</ecNumber>
    </recommendedName>
</protein>
<dbReference type="GO" id="GO:0046872">
    <property type="term" value="F:metal ion binding"/>
    <property type="evidence" value="ECO:0007669"/>
    <property type="project" value="UniProtKB-UniRule"/>
</dbReference>
<sequence>FIIPNMLICILFFRSFAYISMKERTPEIIKKAMASLDEHQSNFTKLHGQVKKAYSLLNDLLQQLKSDDWFQAPWLYAECYMYRRIHEALMLSSPISDFDVFKDLKCQSFLDSQEPIIILCNYLQELKRKIETLSENKLQEEFFKLLQISLWGNKCDLSLSGGRSSAQFATPMAVVAELESFILVNHMDSIWSVLIMRKKNQENISTRVDFILDNSGFELYTDLVLADFLLSANLASEIYFHGKSIPWFVSDTSEKDLMWLIYQLKTAHTNCMSRCGSIWEEFFLNHKWNYRDNMFWTLPHEYSAMSQVAPDLYADLQKSNLIIFKGDLNYRKLLGDRKWTFTVPFHEALNGFHPAPLCSIRTIKAEIQVGLEPGQGERIAISEPTWMNTGKYGIFQFDGPLS</sequence>
<dbReference type="InterPro" id="IPR002791">
    <property type="entry name" value="ARMT1-like_metal-bd"/>
</dbReference>
<dbReference type="Ensembl" id="ENSMODT00000042473.2">
    <property type="protein sequence ID" value="ENSMODP00000039362.2"/>
    <property type="gene ID" value="ENSMODG00000028240.2"/>
</dbReference>
<comment type="domain">
    <text evidence="13">Subfamily III proteins have a conserved RTxK motif about 40-50 residues from the C-terminus; the threonine may be replaced by serine or cysteine.</text>
</comment>
<dbReference type="Proteomes" id="UP000002280">
    <property type="component" value="Chromosome 2"/>
</dbReference>
<dbReference type="InterPro" id="IPR036075">
    <property type="entry name" value="ARMT-1-like_metal-bd_sf"/>
</dbReference>
<dbReference type="GO" id="GO:0008983">
    <property type="term" value="F:protein-glutamate O-methyltransferase activity"/>
    <property type="evidence" value="ECO:0007669"/>
    <property type="project" value="RHEA"/>
</dbReference>
<evidence type="ECO:0000313" key="17">
    <source>
        <dbReference type="Proteomes" id="UP000002280"/>
    </source>
</evidence>
<dbReference type="eggNOG" id="KOG3870">
    <property type="taxonomic scope" value="Eukaryota"/>
</dbReference>
<evidence type="ECO:0000256" key="8">
    <source>
        <dbReference type="ARBA" id="ARBA00022723"/>
    </source>
</evidence>
<organism evidence="16 17">
    <name type="scientific">Monodelphis domestica</name>
    <name type="common">Gray short-tailed opossum</name>
    <dbReference type="NCBI Taxonomy" id="13616"/>
    <lineage>
        <taxon>Eukaryota</taxon>
        <taxon>Metazoa</taxon>
        <taxon>Chordata</taxon>
        <taxon>Craniata</taxon>
        <taxon>Vertebrata</taxon>
        <taxon>Euteleostomi</taxon>
        <taxon>Mammalia</taxon>
        <taxon>Metatheria</taxon>
        <taxon>Didelphimorphia</taxon>
        <taxon>Didelphidae</taxon>
        <taxon>Monodelphis</taxon>
    </lineage>
</organism>
<keyword evidence="8 13" id="KW-0479">Metal-binding</keyword>
<reference evidence="16" key="2">
    <citation type="submission" date="2025-08" db="UniProtKB">
        <authorList>
            <consortium name="Ensembl"/>
        </authorList>
    </citation>
    <scope>IDENTIFICATION</scope>
</reference>
<evidence type="ECO:0000256" key="11">
    <source>
        <dbReference type="ARBA" id="ARBA00045980"/>
    </source>
</evidence>
<dbReference type="PANTHER" id="PTHR12260">
    <property type="entry name" value="DAMAGE-CONTROL PHOSPHATASE ARMT1"/>
    <property type="match status" value="1"/>
</dbReference>
<evidence type="ECO:0000256" key="3">
    <source>
        <dbReference type="ARBA" id="ARBA00009519"/>
    </source>
</evidence>
<comment type="catalytic activity">
    <reaction evidence="1 13">
        <text>L-glutamyl-[protein] + S-adenosyl-L-methionine = [protein]-L-glutamate 5-O-methyl ester + S-adenosyl-L-homocysteine</text>
        <dbReference type="Rhea" id="RHEA:24452"/>
        <dbReference type="Rhea" id="RHEA-COMP:10208"/>
        <dbReference type="Rhea" id="RHEA-COMP:10311"/>
        <dbReference type="ChEBI" id="CHEBI:29973"/>
        <dbReference type="ChEBI" id="CHEBI:57856"/>
        <dbReference type="ChEBI" id="CHEBI:59789"/>
        <dbReference type="ChEBI" id="CHEBI:82795"/>
    </reaction>
</comment>
<dbReference type="Pfam" id="PF01937">
    <property type="entry name" value="ARMT1-like_dom"/>
    <property type="match status" value="1"/>
</dbReference>
<keyword evidence="10 13" id="KW-0464">Manganese</keyword>
<reference evidence="16" key="3">
    <citation type="submission" date="2025-09" db="UniProtKB">
        <authorList>
            <consortium name="Ensembl"/>
        </authorList>
    </citation>
    <scope>IDENTIFICATION</scope>
</reference>
<comment type="function">
    <text evidence="11 13">Metal-dependent phosphatase that shows phosphatase activity against several substrates, including fructose-1-phosphate and fructose-6-phosphate. Its preference for fructose-1-phosphate, a strong glycating agent that causes DNA damage rather than a canonical yeast metabolite, suggests a damage-control function in hexose phosphate metabolism. Has also been shown to have O-methyltransferase activity that methylates glutamate residues of target proteins to form gamma-glutamyl methyl ester residues. Possibly methylates PCNA, suggesting it is involved in the DNA damage response.</text>
</comment>
<name>K7E0R1_MONDO</name>
<dbReference type="AlphaFoldDB" id="K7E0R1"/>
<keyword evidence="6" id="KW-0808">Transferase</keyword>
<evidence type="ECO:0000256" key="6">
    <source>
        <dbReference type="ARBA" id="ARBA00022679"/>
    </source>
</evidence>
<keyword evidence="5 13" id="KW-0489">Methyltransferase</keyword>
<dbReference type="GO" id="GO:0019899">
    <property type="term" value="F:enzyme binding"/>
    <property type="evidence" value="ECO:0007669"/>
    <property type="project" value="Ensembl"/>
</dbReference>
<evidence type="ECO:0000256" key="2">
    <source>
        <dbReference type="ARBA" id="ARBA00001326"/>
    </source>
</evidence>
<keyword evidence="17" id="KW-1185">Reference proteome</keyword>
<dbReference type="GO" id="GO:0097023">
    <property type="term" value="F:fructose 6-phosphate aldolase activity"/>
    <property type="evidence" value="ECO:0007669"/>
    <property type="project" value="RHEA"/>
</dbReference>
<dbReference type="Bgee" id="ENSMODG00000028240">
    <property type="expression patterns" value="Expressed in forelimb bud and 21 other cell types or tissues"/>
</dbReference>
<dbReference type="GO" id="GO:0103026">
    <property type="term" value="F:fructose-1-phosphatase activity"/>
    <property type="evidence" value="ECO:0007669"/>
    <property type="project" value="RHEA"/>
</dbReference>
<dbReference type="FunCoup" id="K7E0R1">
    <property type="interactions" value="1593"/>
</dbReference>
<evidence type="ECO:0000256" key="10">
    <source>
        <dbReference type="ARBA" id="ARBA00023211"/>
    </source>
</evidence>
<comment type="catalytic activity">
    <reaction evidence="2 13">
        <text>beta-D-fructose 1-phosphate + H2O = D-fructose + phosphate</text>
        <dbReference type="Rhea" id="RHEA:35603"/>
        <dbReference type="ChEBI" id="CHEBI:15377"/>
        <dbReference type="ChEBI" id="CHEBI:37721"/>
        <dbReference type="ChEBI" id="CHEBI:43474"/>
        <dbReference type="ChEBI" id="CHEBI:138881"/>
    </reaction>
</comment>